<dbReference type="Gene3D" id="3.90.70.10">
    <property type="entry name" value="Cysteine proteinases"/>
    <property type="match status" value="1"/>
</dbReference>
<evidence type="ECO:0000259" key="2">
    <source>
        <dbReference type="PROSITE" id="PS50990"/>
    </source>
</evidence>
<dbReference type="GO" id="GO:0016020">
    <property type="term" value="C:membrane"/>
    <property type="evidence" value="ECO:0007669"/>
    <property type="project" value="InterPro"/>
</dbReference>
<dbReference type="GO" id="GO:0005524">
    <property type="term" value="F:ATP binding"/>
    <property type="evidence" value="ECO:0007669"/>
    <property type="project" value="InterPro"/>
</dbReference>
<feature type="transmembrane region" description="Helical" evidence="1">
    <location>
        <begin position="32"/>
        <end position="50"/>
    </location>
</feature>
<dbReference type="InterPro" id="IPR039564">
    <property type="entry name" value="Peptidase_C39-like"/>
</dbReference>
<comment type="caution">
    <text evidence="3">The sequence shown here is derived from an EMBL/GenBank/DDBJ whole genome shotgun (WGS) entry which is preliminary data.</text>
</comment>
<reference evidence="3" key="1">
    <citation type="submission" date="2019-10" db="EMBL/GenBank/DDBJ databases">
        <title>Metagenomic sequencing of thiosulfate-disproportionating enrichment culture.</title>
        <authorList>
            <person name="Umezawa K."/>
            <person name="Kojima H."/>
            <person name="Fukui M."/>
        </authorList>
    </citation>
    <scope>NUCLEOTIDE SEQUENCE</scope>
    <source>
        <strain evidence="3">45J</strain>
    </source>
</reference>
<sequence>MGNRAAMGYRRWIRGNIFNSHSYSLLSFAHRLVFPLIYSLLIVILFFLYSCSTVDIQFDSKTILINAVPFYPQEDYQCGPASLAGVLNYWGISVAPDDVARDIYSASARGTLNIDMVLYASKIGLYALQYIGNWDDLKKNINNGYPMIVLVDYGFSVYQANHFMVVVGYNDKGVIVNSGKTEHMFIDKEKFLKIWKRTNYWTLLIKQSTEHRRQKSEEE</sequence>
<keyword evidence="1" id="KW-0472">Membrane</keyword>
<dbReference type="InterPro" id="IPR039563">
    <property type="entry name" value="Peptidase_C39_single_dom"/>
</dbReference>
<keyword evidence="1" id="KW-1133">Transmembrane helix</keyword>
<keyword evidence="1" id="KW-0812">Transmembrane</keyword>
<dbReference type="EMBL" id="BLAB01000001">
    <property type="protein sequence ID" value="GER94173.1"/>
    <property type="molecule type" value="Genomic_DNA"/>
</dbReference>
<evidence type="ECO:0000256" key="1">
    <source>
        <dbReference type="SAM" id="Phobius"/>
    </source>
</evidence>
<protein>
    <recommendedName>
        <fullName evidence="2">Peptidase C39 domain-containing protein</fullName>
    </recommendedName>
</protein>
<name>A0A5J4L3B3_9ZZZZ</name>
<dbReference type="GO" id="GO:0006508">
    <property type="term" value="P:proteolysis"/>
    <property type="evidence" value="ECO:0007669"/>
    <property type="project" value="InterPro"/>
</dbReference>
<accession>A0A5J4L3B3</accession>
<dbReference type="InterPro" id="IPR005074">
    <property type="entry name" value="Peptidase_C39"/>
</dbReference>
<proteinExistence type="predicted"/>
<dbReference type="PROSITE" id="PS50990">
    <property type="entry name" value="PEPTIDASE_C39"/>
    <property type="match status" value="1"/>
</dbReference>
<organism evidence="3">
    <name type="scientific">hot springs metagenome</name>
    <dbReference type="NCBI Taxonomy" id="433727"/>
    <lineage>
        <taxon>unclassified sequences</taxon>
        <taxon>metagenomes</taxon>
        <taxon>ecological metagenomes</taxon>
    </lineage>
</organism>
<dbReference type="SUPFAM" id="SSF54001">
    <property type="entry name" value="Cysteine proteinases"/>
    <property type="match status" value="1"/>
</dbReference>
<dbReference type="AlphaFoldDB" id="A0A5J4L3B3"/>
<dbReference type="CDD" id="cd02549">
    <property type="entry name" value="Peptidase_C39A"/>
    <property type="match status" value="1"/>
</dbReference>
<evidence type="ECO:0000313" key="3">
    <source>
        <dbReference type="EMBL" id="GER94173.1"/>
    </source>
</evidence>
<gene>
    <name evidence="3" type="ORF">A45J_1932</name>
</gene>
<dbReference type="InterPro" id="IPR038765">
    <property type="entry name" value="Papain-like_cys_pep_sf"/>
</dbReference>
<feature type="domain" description="Peptidase C39" evidence="2">
    <location>
        <begin position="73"/>
        <end position="202"/>
    </location>
</feature>
<dbReference type="Pfam" id="PF13529">
    <property type="entry name" value="Peptidase_C39_2"/>
    <property type="match status" value="1"/>
</dbReference>
<dbReference type="GO" id="GO:0008233">
    <property type="term" value="F:peptidase activity"/>
    <property type="evidence" value="ECO:0007669"/>
    <property type="project" value="InterPro"/>
</dbReference>